<reference evidence="6 7" key="1">
    <citation type="journal article" date="2018" name="Nat. Ecol. Evol.">
        <title>Genomic signatures of mitonuclear coevolution across populations of Tigriopus californicus.</title>
        <authorList>
            <person name="Barreto F.S."/>
            <person name="Watson E.T."/>
            <person name="Lima T.G."/>
            <person name="Willett C.S."/>
            <person name="Edmands S."/>
            <person name="Li W."/>
            <person name="Burton R.S."/>
        </authorList>
    </citation>
    <scope>NUCLEOTIDE SEQUENCE [LARGE SCALE GENOMIC DNA]</scope>
    <source>
        <strain evidence="6 7">San Diego</strain>
    </source>
</reference>
<accession>A0A553P1Y1</accession>
<dbReference type="STRING" id="6832.A0A553P1Y1"/>
<dbReference type="GO" id="GO:0002949">
    <property type="term" value="P:tRNA threonylcarbamoyladenosine modification"/>
    <property type="evidence" value="ECO:0007669"/>
    <property type="project" value="TreeGrafter"/>
</dbReference>
<comment type="subcellular location">
    <subcellularLocation>
        <location evidence="1">Nucleus</location>
    </subcellularLocation>
</comment>
<proteinExistence type="inferred from homology"/>
<keyword evidence="7" id="KW-1185">Reference proteome</keyword>
<dbReference type="EMBL" id="VCGU01000008">
    <property type="protein sequence ID" value="TRY71689.1"/>
    <property type="molecule type" value="Genomic_DNA"/>
</dbReference>
<sequence length="189" mass="20952">MDCWSPTIDLLPPSIRIDVLLLTSVRNAAQLRKALMESDPRLENIALIKAHLIIDPLQVHVAANKSIMADSRDKKNTRSLSTEVIFNLSSTKNITASLQTFGIGDDDQNLIAVIFDDIASISSESDRNERKNKFLDLVDGSVSTNMEDLSEITDLDAITKAHKLKHLAGDRDKLTRLLISRSAAKDLIF</sequence>
<evidence type="ECO:0000313" key="6">
    <source>
        <dbReference type="EMBL" id="TRY71689.1"/>
    </source>
</evidence>
<dbReference type="GO" id="GO:0000408">
    <property type="term" value="C:EKC/KEOPS complex"/>
    <property type="evidence" value="ECO:0007669"/>
    <property type="project" value="TreeGrafter"/>
</dbReference>
<dbReference type="GO" id="GO:0005634">
    <property type="term" value="C:nucleus"/>
    <property type="evidence" value="ECO:0007669"/>
    <property type="project" value="UniProtKB-SubCell"/>
</dbReference>
<dbReference type="Gene3D" id="3.30.2380.10">
    <property type="entry name" value="CGI121/TPRKB"/>
    <property type="match status" value="1"/>
</dbReference>
<gene>
    <name evidence="6" type="ORF">TCAL_03413</name>
</gene>
<dbReference type="PANTHER" id="PTHR15840:SF10">
    <property type="entry name" value="EKC_KEOPS COMPLEX SUBUNIT TPRKB"/>
    <property type="match status" value="1"/>
</dbReference>
<keyword evidence="3" id="KW-0819">tRNA processing</keyword>
<keyword evidence="4 5" id="KW-0539">Nucleus</keyword>
<dbReference type="InterPro" id="IPR013926">
    <property type="entry name" value="CGI121/TPRKB"/>
</dbReference>
<evidence type="ECO:0000256" key="4">
    <source>
        <dbReference type="ARBA" id="ARBA00023242"/>
    </source>
</evidence>
<dbReference type="GO" id="GO:0005829">
    <property type="term" value="C:cytosol"/>
    <property type="evidence" value="ECO:0007669"/>
    <property type="project" value="TreeGrafter"/>
</dbReference>
<dbReference type="SUPFAM" id="SSF143870">
    <property type="entry name" value="PF0523-like"/>
    <property type="match status" value="1"/>
</dbReference>
<organism evidence="6 7">
    <name type="scientific">Tigriopus californicus</name>
    <name type="common">Marine copepod</name>
    <dbReference type="NCBI Taxonomy" id="6832"/>
    <lineage>
        <taxon>Eukaryota</taxon>
        <taxon>Metazoa</taxon>
        <taxon>Ecdysozoa</taxon>
        <taxon>Arthropoda</taxon>
        <taxon>Crustacea</taxon>
        <taxon>Multicrustacea</taxon>
        <taxon>Hexanauplia</taxon>
        <taxon>Copepoda</taxon>
        <taxon>Harpacticoida</taxon>
        <taxon>Harpacticidae</taxon>
        <taxon>Tigriopus</taxon>
    </lineage>
</organism>
<evidence type="ECO:0008006" key="8">
    <source>
        <dbReference type="Google" id="ProtNLM"/>
    </source>
</evidence>
<evidence type="ECO:0000256" key="2">
    <source>
        <dbReference type="ARBA" id="ARBA00005546"/>
    </source>
</evidence>
<protein>
    <recommendedName>
        <fullName evidence="8">EKC/KEOPS complex subunit CGI121</fullName>
    </recommendedName>
</protein>
<dbReference type="AlphaFoldDB" id="A0A553P1Y1"/>
<dbReference type="InterPro" id="IPR036504">
    <property type="entry name" value="CGI121/TPRKB_sf"/>
</dbReference>
<evidence type="ECO:0000256" key="5">
    <source>
        <dbReference type="RuleBase" id="RU004398"/>
    </source>
</evidence>
<evidence type="ECO:0000256" key="3">
    <source>
        <dbReference type="ARBA" id="ARBA00022694"/>
    </source>
</evidence>
<dbReference type="OMA" id="RATTHIA"/>
<dbReference type="Proteomes" id="UP000318571">
    <property type="component" value="Chromosome 7"/>
</dbReference>
<dbReference type="PANTHER" id="PTHR15840">
    <property type="entry name" value="CGI-121 FAMILY MEMBER"/>
    <property type="match status" value="1"/>
</dbReference>
<comment type="caution">
    <text evidence="6">The sequence shown here is derived from an EMBL/GenBank/DDBJ whole genome shotgun (WGS) entry which is preliminary data.</text>
</comment>
<name>A0A553P1Y1_TIGCA</name>
<comment type="similarity">
    <text evidence="2 5">Belongs to the CGI121/TPRKB family.</text>
</comment>
<dbReference type="Pfam" id="PF08617">
    <property type="entry name" value="CGI-121"/>
    <property type="match status" value="1"/>
</dbReference>
<evidence type="ECO:0000256" key="1">
    <source>
        <dbReference type="ARBA" id="ARBA00004123"/>
    </source>
</evidence>
<evidence type="ECO:0000313" key="7">
    <source>
        <dbReference type="Proteomes" id="UP000318571"/>
    </source>
</evidence>